<reference evidence="2" key="1">
    <citation type="submission" date="2013-11" db="EMBL/GenBank/DDBJ databases">
        <title>Genome sequence of the fusiform rust pathogen reveals effectors for host alternation and coevolution with pine.</title>
        <authorList>
            <consortium name="DOE Joint Genome Institute"/>
            <person name="Smith K."/>
            <person name="Pendleton A."/>
            <person name="Kubisiak T."/>
            <person name="Anderson C."/>
            <person name="Salamov A."/>
            <person name="Aerts A."/>
            <person name="Riley R."/>
            <person name="Clum A."/>
            <person name="Lindquist E."/>
            <person name="Ence D."/>
            <person name="Campbell M."/>
            <person name="Kronenberg Z."/>
            <person name="Feau N."/>
            <person name="Dhillon B."/>
            <person name="Hamelin R."/>
            <person name="Burleigh J."/>
            <person name="Smith J."/>
            <person name="Yandell M."/>
            <person name="Nelson C."/>
            <person name="Grigoriev I."/>
            <person name="Davis J."/>
        </authorList>
    </citation>
    <scope>NUCLEOTIDE SEQUENCE</scope>
    <source>
        <strain evidence="2">G11</strain>
    </source>
</reference>
<dbReference type="InterPro" id="IPR029058">
    <property type="entry name" value="AB_hydrolase_fold"/>
</dbReference>
<gene>
    <name evidence="2" type="ORF">CROQUDRAFT_663587</name>
</gene>
<organism evidence="2 3">
    <name type="scientific">Cronartium quercuum f. sp. fusiforme G11</name>
    <dbReference type="NCBI Taxonomy" id="708437"/>
    <lineage>
        <taxon>Eukaryota</taxon>
        <taxon>Fungi</taxon>
        <taxon>Dikarya</taxon>
        <taxon>Basidiomycota</taxon>
        <taxon>Pucciniomycotina</taxon>
        <taxon>Pucciniomycetes</taxon>
        <taxon>Pucciniales</taxon>
        <taxon>Coleosporiaceae</taxon>
        <taxon>Cronartium</taxon>
    </lineage>
</organism>
<accession>A0A9P6N823</accession>
<dbReference type="AlphaFoldDB" id="A0A9P6N823"/>
<dbReference type="EMBL" id="MU167378">
    <property type="protein sequence ID" value="KAG0141626.1"/>
    <property type="molecule type" value="Genomic_DNA"/>
</dbReference>
<sequence length="306" mass="34190">MSFEPLDSAKISYCLLPTGHSIAYRVLGPESSPKLPFVLIQGLSGVGLVDWYPLANSMSSDRPVVVFDNRDIGWSKPPPKGLDETITLDEMANDVVELIKYLDFRAVDILGFSMGGAILQLILLRASELPFKIHHAILASTFAVTPTGTNLVELFLPSSDEKSDETAEQRKYRTTKKLLEAQYDAAWLANPKNFEKLEQRVEQTHIAKRPVPVILRQALACQDIDLRASLSNISKAIRLLSIHGTTDEVVGFAEQAIILSFIRHAQVVKTPGAAYGHFWFDYFGLEFWTKVLADFLDDQNVERSKL</sequence>
<dbReference type="InterPro" id="IPR050471">
    <property type="entry name" value="AB_hydrolase"/>
</dbReference>
<evidence type="ECO:0000313" key="3">
    <source>
        <dbReference type="Proteomes" id="UP000886653"/>
    </source>
</evidence>
<protein>
    <recommendedName>
        <fullName evidence="1">AB hydrolase-1 domain-containing protein</fullName>
    </recommendedName>
</protein>
<dbReference type="InterPro" id="IPR000073">
    <property type="entry name" value="AB_hydrolase_1"/>
</dbReference>
<evidence type="ECO:0000259" key="1">
    <source>
        <dbReference type="Pfam" id="PF00561"/>
    </source>
</evidence>
<keyword evidence="3" id="KW-1185">Reference proteome</keyword>
<dbReference type="Gene3D" id="3.40.50.1820">
    <property type="entry name" value="alpha/beta hydrolase"/>
    <property type="match status" value="1"/>
</dbReference>
<name>A0A9P6N823_9BASI</name>
<dbReference type="Proteomes" id="UP000886653">
    <property type="component" value="Unassembled WGS sequence"/>
</dbReference>
<feature type="domain" description="AB hydrolase-1" evidence="1">
    <location>
        <begin position="36"/>
        <end position="272"/>
    </location>
</feature>
<dbReference type="OrthoDB" id="8119704at2759"/>
<proteinExistence type="predicted"/>
<comment type="caution">
    <text evidence="2">The sequence shown here is derived from an EMBL/GenBank/DDBJ whole genome shotgun (WGS) entry which is preliminary data.</text>
</comment>
<dbReference type="PANTHER" id="PTHR43433">
    <property type="entry name" value="HYDROLASE, ALPHA/BETA FOLD FAMILY PROTEIN"/>
    <property type="match status" value="1"/>
</dbReference>
<dbReference type="SUPFAM" id="SSF53474">
    <property type="entry name" value="alpha/beta-Hydrolases"/>
    <property type="match status" value="1"/>
</dbReference>
<evidence type="ECO:0000313" key="2">
    <source>
        <dbReference type="EMBL" id="KAG0141626.1"/>
    </source>
</evidence>
<dbReference type="Pfam" id="PF00561">
    <property type="entry name" value="Abhydrolase_1"/>
    <property type="match status" value="1"/>
</dbReference>
<dbReference type="PANTHER" id="PTHR43433:SF5">
    <property type="entry name" value="AB HYDROLASE-1 DOMAIN-CONTAINING PROTEIN"/>
    <property type="match status" value="1"/>
</dbReference>